<protein>
    <submittedName>
        <fullName evidence="3">DegT/DnrJ/EryC1/StrS family aminotransferase</fullName>
    </submittedName>
</protein>
<dbReference type="InterPro" id="IPR015422">
    <property type="entry name" value="PyrdxlP-dep_Trfase_small"/>
</dbReference>
<dbReference type="CDD" id="cd00616">
    <property type="entry name" value="AHBA_syn"/>
    <property type="match status" value="1"/>
</dbReference>
<dbReference type="InterPro" id="IPR000653">
    <property type="entry name" value="DegT/StrS_aminotransferase"/>
</dbReference>
<keyword evidence="3" id="KW-0808">Transferase</keyword>
<dbReference type="Gene3D" id="3.90.1150.10">
    <property type="entry name" value="Aspartate Aminotransferase, domain 1"/>
    <property type="match status" value="1"/>
</dbReference>
<gene>
    <name evidence="3" type="ORF">P1J78_15245</name>
</gene>
<dbReference type="Proteomes" id="UP001220964">
    <property type="component" value="Unassembled WGS sequence"/>
</dbReference>
<accession>A0AAE3TAY8</accession>
<evidence type="ECO:0000313" key="4">
    <source>
        <dbReference type="Proteomes" id="UP001220964"/>
    </source>
</evidence>
<keyword evidence="3" id="KW-0032">Aminotransferase</keyword>
<dbReference type="GO" id="GO:0008483">
    <property type="term" value="F:transaminase activity"/>
    <property type="evidence" value="ECO:0007669"/>
    <property type="project" value="UniProtKB-KW"/>
</dbReference>
<dbReference type="InterPro" id="IPR015421">
    <property type="entry name" value="PyrdxlP-dep_Trfase_major"/>
</dbReference>
<sequence>MPRVAFREAWTLGRVLANGQLLRYGRGDKGYTVRFERALAQKIDSRHVLAVTSGTNALITALAAAGVGPGDEVLVPAYTWVSTALAPLAVGAVPILVNIDESLAIDPADIERKITPHTRAIMPVHMLNLPCDMDRIMGVARRHGLLVVEDACQAVGVPYRGRKLGTIGDLGAFSFNHYKNITSGEGGAVLTDDDRYFTRARMYHDPGNFIRGHAETDEPLFSAMNFRVSELTGAVLYAQLQRLDPLLARLRRRYELVAETFEGAAGCRVSPHNDPDNAMGLTVLFDDPEEARRFGATRGVERLLDTDRHVFTNWDAILSKRSFHPKMNAYNWANRDIEYRIEDYRHTLDILSRTCRVALGTQYPASVMRLRKPALRRAVRRPAGPAAAAPAE</sequence>
<keyword evidence="4" id="KW-1185">Reference proteome</keyword>
<dbReference type="InterPro" id="IPR015424">
    <property type="entry name" value="PyrdxlP-dep_Trfase"/>
</dbReference>
<comment type="similarity">
    <text evidence="1 2">Belongs to the DegT/DnrJ/EryC1 family.</text>
</comment>
<dbReference type="SUPFAM" id="SSF53383">
    <property type="entry name" value="PLP-dependent transferases"/>
    <property type="match status" value="1"/>
</dbReference>
<proteinExistence type="inferred from homology"/>
<dbReference type="RefSeq" id="WP_275568232.1">
    <property type="nucleotide sequence ID" value="NZ_JARGYC010000041.1"/>
</dbReference>
<name>A0AAE3TAY8_9RHOB</name>
<dbReference type="EMBL" id="JARGYC010000041">
    <property type="protein sequence ID" value="MDF0602095.1"/>
    <property type="molecule type" value="Genomic_DNA"/>
</dbReference>
<dbReference type="Pfam" id="PF01041">
    <property type="entry name" value="DegT_DnrJ_EryC1"/>
    <property type="match status" value="1"/>
</dbReference>
<dbReference type="AlphaFoldDB" id="A0AAE3TAY8"/>
<comment type="caution">
    <text evidence="3">The sequence shown here is derived from an EMBL/GenBank/DDBJ whole genome shotgun (WGS) entry which is preliminary data.</text>
</comment>
<dbReference type="PANTHER" id="PTHR30244">
    <property type="entry name" value="TRANSAMINASE"/>
    <property type="match status" value="1"/>
</dbReference>
<evidence type="ECO:0000313" key="3">
    <source>
        <dbReference type="EMBL" id="MDF0602095.1"/>
    </source>
</evidence>
<dbReference type="Gene3D" id="3.40.640.10">
    <property type="entry name" value="Type I PLP-dependent aspartate aminotransferase-like (Major domain)"/>
    <property type="match status" value="1"/>
</dbReference>
<keyword evidence="2" id="KW-0663">Pyridoxal phosphate</keyword>
<evidence type="ECO:0000256" key="2">
    <source>
        <dbReference type="RuleBase" id="RU004508"/>
    </source>
</evidence>
<dbReference type="GO" id="GO:0030170">
    <property type="term" value="F:pyridoxal phosphate binding"/>
    <property type="evidence" value="ECO:0007669"/>
    <property type="project" value="TreeGrafter"/>
</dbReference>
<organism evidence="3 4">
    <name type="scientific">Psychromarinibacter sediminicola</name>
    <dbReference type="NCBI Taxonomy" id="3033385"/>
    <lineage>
        <taxon>Bacteria</taxon>
        <taxon>Pseudomonadati</taxon>
        <taxon>Pseudomonadota</taxon>
        <taxon>Alphaproteobacteria</taxon>
        <taxon>Rhodobacterales</taxon>
        <taxon>Paracoccaceae</taxon>
        <taxon>Psychromarinibacter</taxon>
    </lineage>
</organism>
<reference evidence="3" key="1">
    <citation type="submission" date="2023-03" db="EMBL/GenBank/DDBJ databases">
        <title>Multiphase analysis and comparison of six strains from genera Psychromarinibacter, Lutimaribacter, and Maritimibacter, including a novel species: Psychromarinibacter sediminicola sp. nov.</title>
        <authorList>
            <person name="Wang Y.-H."/>
            <person name="Ye M.-Q."/>
            <person name="Du Z.-J."/>
        </authorList>
    </citation>
    <scope>NUCLEOTIDE SEQUENCE</scope>
    <source>
        <strain evidence="3">C21-152</strain>
    </source>
</reference>
<dbReference type="PANTHER" id="PTHR30244:SF34">
    <property type="entry name" value="DTDP-4-AMINO-4,6-DIDEOXYGALACTOSE TRANSAMINASE"/>
    <property type="match status" value="1"/>
</dbReference>
<evidence type="ECO:0000256" key="1">
    <source>
        <dbReference type="ARBA" id="ARBA00037999"/>
    </source>
</evidence>
<dbReference type="GO" id="GO:0000271">
    <property type="term" value="P:polysaccharide biosynthetic process"/>
    <property type="evidence" value="ECO:0007669"/>
    <property type="project" value="TreeGrafter"/>
</dbReference>